<proteinExistence type="predicted"/>
<keyword evidence="1" id="KW-0472">Membrane</keyword>
<dbReference type="Proteomes" id="UP000038830">
    <property type="component" value="Unassembled WGS sequence"/>
</dbReference>
<accession>A0A0H5C2R0</accession>
<keyword evidence="1" id="KW-0812">Transmembrane</keyword>
<sequence>MKDSTIGVILLSLTWGVCISASLFLSGILTVECDIPIHNYYPLAVLSLPVLAWIWCPFSWVGIKLFEQSKGLGIAHEEIGHP</sequence>
<protein>
    <submittedName>
        <fullName evidence="2">Uncharacterized protein</fullName>
    </submittedName>
</protein>
<name>A0A0H5C2R0_CYBJN</name>
<organism evidence="2 3">
    <name type="scientific">Cyberlindnera jadinii (strain ATCC 18201 / CBS 1600 / BCRC 20928 / JCM 3617 / NBRC 0987 / NRRL Y-1542)</name>
    <name type="common">Torula yeast</name>
    <name type="synonym">Candida utilis</name>
    <dbReference type="NCBI Taxonomy" id="983966"/>
    <lineage>
        <taxon>Eukaryota</taxon>
        <taxon>Fungi</taxon>
        <taxon>Dikarya</taxon>
        <taxon>Ascomycota</taxon>
        <taxon>Saccharomycotina</taxon>
        <taxon>Saccharomycetes</taxon>
        <taxon>Phaffomycetales</taxon>
        <taxon>Phaffomycetaceae</taxon>
        <taxon>Cyberlindnera</taxon>
    </lineage>
</organism>
<dbReference type="AlphaFoldDB" id="A0A0H5C2R0"/>
<reference evidence="3" key="1">
    <citation type="journal article" date="2015" name="J. Biotechnol.">
        <title>The structure of the Cyberlindnera jadinii genome and its relation to Candida utilis analyzed by the occurrence of single nucleotide polymorphisms.</title>
        <authorList>
            <person name="Rupp O."/>
            <person name="Brinkrolf K."/>
            <person name="Buerth C."/>
            <person name="Kunigo M."/>
            <person name="Schneider J."/>
            <person name="Jaenicke S."/>
            <person name="Goesmann A."/>
            <person name="Puehler A."/>
            <person name="Jaeger K.-E."/>
            <person name="Ernst J.F."/>
        </authorList>
    </citation>
    <scope>NUCLEOTIDE SEQUENCE [LARGE SCALE GENOMIC DNA]</scope>
    <source>
        <strain evidence="3">ATCC 18201 / CBS 1600 / BCRC 20928 / JCM 3617 / NBRC 0987 / NRRL Y-1542</strain>
    </source>
</reference>
<dbReference type="EMBL" id="CDQK01000003">
    <property type="protein sequence ID" value="CEP22225.1"/>
    <property type="molecule type" value="Genomic_DNA"/>
</dbReference>
<gene>
    <name evidence="2" type="ORF">BN1211_2515</name>
</gene>
<keyword evidence="1" id="KW-1133">Transmembrane helix</keyword>
<dbReference type="InterPro" id="IPR029164">
    <property type="entry name" value="PIG-Y"/>
</dbReference>
<evidence type="ECO:0000313" key="2">
    <source>
        <dbReference type="EMBL" id="CEP22225.1"/>
    </source>
</evidence>
<feature type="transmembrane region" description="Helical" evidence="1">
    <location>
        <begin position="7"/>
        <end position="28"/>
    </location>
</feature>
<dbReference type="Pfam" id="PF15159">
    <property type="entry name" value="PIG-Y"/>
    <property type="match status" value="1"/>
</dbReference>
<evidence type="ECO:0000256" key="1">
    <source>
        <dbReference type="SAM" id="Phobius"/>
    </source>
</evidence>
<feature type="transmembrane region" description="Helical" evidence="1">
    <location>
        <begin position="40"/>
        <end position="63"/>
    </location>
</feature>
<evidence type="ECO:0000313" key="3">
    <source>
        <dbReference type="Proteomes" id="UP000038830"/>
    </source>
</evidence>